<dbReference type="EMBL" id="FNNJ01000023">
    <property type="protein sequence ID" value="SDY09473.1"/>
    <property type="molecule type" value="Genomic_DNA"/>
</dbReference>
<evidence type="ECO:0000313" key="2">
    <source>
        <dbReference type="Proteomes" id="UP000199595"/>
    </source>
</evidence>
<dbReference type="RefSeq" id="WP_090126583.1">
    <property type="nucleotide sequence ID" value="NZ_FNNJ01000023.1"/>
</dbReference>
<reference evidence="1 2" key="1">
    <citation type="submission" date="2016-10" db="EMBL/GenBank/DDBJ databases">
        <authorList>
            <person name="de Groot N.N."/>
        </authorList>
    </citation>
    <scope>NUCLEOTIDE SEQUENCE [LARGE SCALE GENOMIC DNA]</scope>
    <source>
        <strain evidence="1 2">DSM 24956</strain>
    </source>
</reference>
<sequence length="432" mass="49311">MKKYDTYRVFTPAQPAKLTFIDREIVNEQLVDALRTPGMQIVVYGYSGSGKTTLLTNKINQLYESYIPSQCTKGTTIDQLKLEAFDYLDRYYTTELNENVSNGISASLKSRYAEIKSESKKQEGKTIKRIVPIQLSDQRLAEFVGEAKCCWKIEDFHKVESDDKERLAQLMKVFMDSSMNYPTTKIIAIGAVGTGKEVVAYDKEMSNRLSEIPVPLMSLDELEMIIEKGEFLLNVKFLKEVKNRVIVYSSGLGAVCHQLCLSMCINNGIYETVEETHTFTDSDLDKAIDNYLQKNSSSLKSSYDKATKITKGTVYGIKPILKAILSLTKEKKKDELTPFEIHTEVQKENPTYPLNTVRLYLNQLISAERAEILRYNKDADVYFFSNPFFKAFTELSFSKDFKPSKTDITRISADEIKAYLDAKKDMDEFLSM</sequence>
<protein>
    <recommendedName>
        <fullName evidence="3">AAA ATPase domain-containing protein</fullName>
    </recommendedName>
</protein>
<organism evidence="1 2">
    <name type="scientific">Lutibacter oricola</name>
    <dbReference type="NCBI Taxonomy" id="762486"/>
    <lineage>
        <taxon>Bacteria</taxon>
        <taxon>Pseudomonadati</taxon>
        <taxon>Bacteroidota</taxon>
        <taxon>Flavobacteriia</taxon>
        <taxon>Flavobacteriales</taxon>
        <taxon>Flavobacteriaceae</taxon>
        <taxon>Lutibacter</taxon>
    </lineage>
</organism>
<keyword evidence="2" id="KW-1185">Reference proteome</keyword>
<dbReference type="OrthoDB" id="7020775at2"/>
<dbReference type="STRING" id="762486.SAMN05444411_1233"/>
<dbReference type="InterPro" id="IPR027417">
    <property type="entry name" value="P-loop_NTPase"/>
</dbReference>
<name>A0A1H3H1K5_9FLAO</name>
<accession>A0A1H3H1K5</accession>
<evidence type="ECO:0008006" key="3">
    <source>
        <dbReference type="Google" id="ProtNLM"/>
    </source>
</evidence>
<dbReference type="Proteomes" id="UP000199595">
    <property type="component" value="Unassembled WGS sequence"/>
</dbReference>
<gene>
    <name evidence="1" type="ORF">SAMN05444411_1233</name>
</gene>
<evidence type="ECO:0000313" key="1">
    <source>
        <dbReference type="EMBL" id="SDY09473.1"/>
    </source>
</evidence>
<proteinExistence type="predicted"/>
<dbReference type="SUPFAM" id="SSF52540">
    <property type="entry name" value="P-loop containing nucleoside triphosphate hydrolases"/>
    <property type="match status" value="1"/>
</dbReference>
<dbReference type="Gene3D" id="3.40.50.300">
    <property type="entry name" value="P-loop containing nucleotide triphosphate hydrolases"/>
    <property type="match status" value="1"/>
</dbReference>
<dbReference type="AlphaFoldDB" id="A0A1H3H1K5"/>